<keyword evidence="5 7" id="KW-0378">Hydrolase</keyword>
<feature type="compositionally biased region" description="Acidic residues" evidence="10">
    <location>
        <begin position="67"/>
        <end position="78"/>
    </location>
</feature>
<reference evidence="12 13" key="1">
    <citation type="journal article" date="2015" name="Genome Biol. Evol.">
        <title>Phylogenomic analyses indicate that early fungi evolved digesting cell walls of algal ancestors of land plants.</title>
        <authorList>
            <person name="Chang Y."/>
            <person name="Wang S."/>
            <person name="Sekimoto S."/>
            <person name="Aerts A.L."/>
            <person name="Choi C."/>
            <person name="Clum A."/>
            <person name="LaButti K.M."/>
            <person name="Lindquist E.A."/>
            <person name="Yee Ngan C."/>
            <person name="Ohm R.A."/>
            <person name="Salamov A.A."/>
            <person name="Grigoriev I.V."/>
            <person name="Spatafora J.W."/>
            <person name="Berbee M.L."/>
        </authorList>
    </citation>
    <scope>NUCLEOTIDE SEQUENCE [LARGE SCALE GENOMIC DNA]</scope>
    <source>
        <strain evidence="12 13">JEL478</strain>
    </source>
</reference>
<evidence type="ECO:0000259" key="11">
    <source>
        <dbReference type="SMART" id="SM00986"/>
    </source>
</evidence>
<dbReference type="Pfam" id="PF03167">
    <property type="entry name" value="UDG"/>
    <property type="match status" value="1"/>
</dbReference>
<dbReference type="SMART" id="SM00987">
    <property type="entry name" value="UreE_C"/>
    <property type="match status" value="1"/>
</dbReference>
<keyword evidence="4 7" id="KW-0227">DNA damage</keyword>
<dbReference type="HAMAP" id="MF_00148">
    <property type="entry name" value="UDG"/>
    <property type="match status" value="1"/>
</dbReference>
<dbReference type="PANTHER" id="PTHR11264:SF0">
    <property type="entry name" value="URACIL-DNA GLYCOSYLASE"/>
    <property type="match status" value="1"/>
</dbReference>
<dbReference type="EMBL" id="KQ965775">
    <property type="protein sequence ID" value="KXS13698.1"/>
    <property type="molecule type" value="Genomic_DNA"/>
</dbReference>
<evidence type="ECO:0000256" key="10">
    <source>
        <dbReference type="SAM" id="MobiDB-lite"/>
    </source>
</evidence>
<organism evidence="12 13">
    <name type="scientific">Gonapodya prolifera (strain JEL478)</name>
    <name type="common">Monoblepharis prolifera</name>
    <dbReference type="NCBI Taxonomy" id="1344416"/>
    <lineage>
        <taxon>Eukaryota</taxon>
        <taxon>Fungi</taxon>
        <taxon>Fungi incertae sedis</taxon>
        <taxon>Chytridiomycota</taxon>
        <taxon>Chytridiomycota incertae sedis</taxon>
        <taxon>Monoblepharidomycetes</taxon>
        <taxon>Monoblepharidales</taxon>
        <taxon>Gonapodyaceae</taxon>
        <taxon>Gonapodya</taxon>
    </lineage>
</organism>
<dbReference type="GO" id="GO:0097510">
    <property type="term" value="P:base-excision repair, AP site formation via deaminated base removal"/>
    <property type="evidence" value="ECO:0007669"/>
    <property type="project" value="TreeGrafter"/>
</dbReference>
<evidence type="ECO:0000256" key="7">
    <source>
        <dbReference type="HAMAP-Rule" id="MF_03166"/>
    </source>
</evidence>
<dbReference type="PANTHER" id="PTHR11264">
    <property type="entry name" value="URACIL-DNA GLYCOSYLASE"/>
    <property type="match status" value="1"/>
</dbReference>
<name>A0A139AAH2_GONPJ</name>
<feature type="region of interest" description="Disordered" evidence="10">
    <location>
        <begin position="1"/>
        <end position="79"/>
    </location>
</feature>
<evidence type="ECO:0000256" key="8">
    <source>
        <dbReference type="PROSITE-ProRule" id="PRU10072"/>
    </source>
</evidence>
<keyword evidence="7" id="KW-0539">Nucleus</keyword>
<evidence type="ECO:0000256" key="4">
    <source>
        <dbReference type="ARBA" id="ARBA00022763"/>
    </source>
</evidence>
<keyword evidence="13" id="KW-1185">Reference proteome</keyword>
<dbReference type="NCBIfam" id="TIGR00628">
    <property type="entry name" value="ung"/>
    <property type="match status" value="1"/>
</dbReference>
<accession>A0A139AAH2</accession>
<feature type="active site" description="Proton acceptor" evidence="7 8">
    <location>
        <position position="168"/>
    </location>
</feature>
<evidence type="ECO:0000313" key="12">
    <source>
        <dbReference type="EMBL" id="KXS13698.1"/>
    </source>
</evidence>
<dbReference type="GO" id="GO:0005739">
    <property type="term" value="C:mitochondrion"/>
    <property type="evidence" value="ECO:0007669"/>
    <property type="project" value="UniProtKB-SubCell"/>
</dbReference>
<dbReference type="NCBIfam" id="NF003589">
    <property type="entry name" value="PRK05254.1-2"/>
    <property type="match status" value="1"/>
</dbReference>
<protein>
    <recommendedName>
        <fullName evidence="3 7">Uracil-DNA glycosylase</fullName>
        <shortName evidence="7">UDG</shortName>
        <ecNumber evidence="3 7">3.2.2.27</ecNumber>
    </recommendedName>
</protein>
<dbReference type="InterPro" id="IPR005122">
    <property type="entry name" value="Uracil-DNA_glycosylase-like"/>
</dbReference>
<sequence length="336" mass="37075">MENGNKKRSREADGTNDAESGKEVDESESAKRARKDGESEGGEKTAVEKSSESTERKPESGSTGEKADEDPEFPEDDEIAKIARREDKLKTELGGELMALLTLEINTMGADWFDALVSEMKKPYFKQIKSFLAKEYAAKATVYPPERSMYSWSAYPLKQVKVVILGQDPYHGPNQAHGLCFSVQKGVTPPPSLVNIYKELESDLGTDTGEGKSGFKKPKHGYLDGWAKQGVLLLNTTLTVRAAHPNSHSACGWETFTDAVIRTVDRKSEGVVFILWGGNAQKKGGMIDKKKHLVLKSAHPSPLSAHRGFFGCKHFSSANKFLKERGRAPIDWNDLP</sequence>
<comment type="function">
    <text evidence="7 9">Excises uracil residues from the DNA which can arise as a result of misincorporation of dUMP residues by DNA polymerase or due to deamination of cytosine.</text>
</comment>
<dbReference type="STRING" id="1344416.A0A139AAH2"/>
<evidence type="ECO:0000256" key="3">
    <source>
        <dbReference type="ARBA" id="ARBA00012030"/>
    </source>
</evidence>
<dbReference type="CDD" id="cd10027">
    <property type="entry name" value="UDG-F1-like"/>
    <property type="match status" value="1"/>
</dbReference>
<dbReference type="Gene3D" id="3.40.470.10">
    <property type="entry name" value="Uracil-DNA glycosylase-like domain"/>
    <property type="match status" value="1"/>
</dbReference>
<dbReference type="AlphaFoldDB" id="A0A139AAH2"/>
<feature type="compositionally biased region" description="Basic and acidic residues" evidence="10">
    <location>
        <begin position="19"/>
        <end position="59"/>
    </location>
</feature>
<evidence type="ECO:0000256" key="5">
    <source>
        <dbReference type="ARBA" id="ARBA00022801"/>
    </source>
</evidence>
<comment type="catalytic activity">
    <reaction evidence="1 7 9">
        <text>Hydrolyzes single-stranded DNA or mismatched double-stranded DNA and polynucleotides, releasing free uracil.</text>
        <dbReference type="EC" id="3.2.2.27"/>
    </reaction>
</comment>
<keyword evidence="7" id="KW-0496">Mitochondrion</keyword>
<keyword evidence="6 7" id="KW-0234">DNA repair</keyword>
<proteinExistence type="inferred from homology"/>
<evidence type="ECO:0000256" key="1">
    <source>
        <dbReference type="ARBA" id="ARBA00001400"/>
    </source>
</evidence>
<dbReference type="GO" id="GO:0004844">
    <property type="term" value="F:uracil DNA N-glycosylase activity"/>
    <property type="evidence" value="ECO:0007669"/>
    <property type="project" value="UniProtKB-UniRule"/>
</dbReference>
<dbReference type="SUPFAM" id="SSF52141">
    <property type="entry name" value="Uracil-DNA glycosylase-like"/>
    <property type="match status" value="1"/>
</dbReference>
<evidence type="ECO:0000313" key="13">
    <source>
        <dbReference type="Proteomes" id="UP000070544"/>
    </source>
</evidence>
<dbReference type="InterPro" id="IPR036895">
    <property type="entry name" value="Uracil-DNA_glycosylase-like_sf"/>
</dbReference>
<dbReference type="NCBIfam" id="NF003592">
    <property type="entry name" value="PRK05254.1-5"/>
    <property type="match status" value="1"/>
</dbReference>
<dbReference type="NCBIfam" id="NF003591">
    <property type="entry name" value="PRK05254.1-4"/>
    <property type="match status" value="1"/>
</dbReference>
<evidence type="ECO:0000256" key="9">
    <source>
        <dbReference type="RuleBase" id="RU003780"/>
    </source>
</evidence>
<dbReference type="SMART" id="SM00986">
    <property type="entry name" value="UDG"/>
    <property type="match status" value="1"/>
</dbReference>
<dbReference type="NCBIfam" id="NF003588">
    <property type="entry name" value="PRK05254.1-1"/>
    <property type="match status" value="1"/>
</dbReference>
<dbReference type="EC" id="3.2.2.27" evidence="3 7"/>
<dbReference type="OMA" id="PDNGYLM"/>
<dbReference type="FunFam" id="3.40.470.10:FF:000001">
    <property type="entry name" value="Uracil-DNA glycosylase"/>
    <property type="match status" value="1"/>
</dbReference>
<dbReference type="InterPro" id="IPR002043">
    <property type="entry name" value="UDG_fam1"/>
</dbReference>
<dbReference type="Proteomes" id="UP000070544">
    <property type="component" value="Unassembled WGS sequence"/>
</dbReference>
<evidence type="ECO:0000256" key="6">
    <source>
        <dbReference type="ARBA" id="ARBA00023204"/>
    </source>
</evidence>
<gene>
    <name evidence="7" type="primary">UNG1</name>
    <name evidence="12" type="ORF">M427DRAFT_100176</name>
</gene>
<dbReference type="GO" id="GO:0005634">
    <property type="term" value="C:nucleus"/>
    <property type="evidence" value="ECO:0007669"/>
    <property type="project" value="UniProtKB-SubCell"/>
</dbReference>
<dbReference type="InterPro" id="IPR018085">
    <property type="entry name" value="Ura-DNA_Glyclase_AS"/>
</dbReference>
<dbReference type="PROSITE" id="PS00130">
    <property type="entry name" value="U_DNA_GLYCOSYLASE"/>
    <property type="match status" value="1"/>
</dbReference>
<feature type="domain" description="Uracil-DNA glycosylase-like" evidence="11">
    <location>
        <begin position="153"/>
        <end position="322"/>
    </location>
</feature>
<comment type="subcellular location">
    <subcellularLocation>
        <location evidence="7">Mitochondrion</location>
    </subcellularLocation>
    <subcellularLocation>
        <location evidence="7">Nucleus</location>
    </subcellularLocation>
</comment>
<dbReference type="OrthoDB" id="10031947at2759"/>
<evidence type="ECO:0000256" key="2">
    <source>
        <dbReference type="ARBA" id="ARBA00008184"/>
    </source>
</evidence>
<comment type="similarity">
    <text evidence="2 7 9">Belongs to the uracil-DNA glycosylase (UDG) superfamily. UNG family.</text>
</comment>